<accession>R4V4S5</accession>
<dbReference type="EMBL" id="KC741044">
    <property type="protein sequence ID" value="AGM32868.1"/>
    <property type="molecule type" value="mRNA"/>
</dbReference>
<name>R4V4S5_COPFO</name>
<evidence type="ECO:0000313" key="1">
    <source>
        <dbReference type="EMBL" id="AGM32868.1"/>
    </source>
</evidence>
<reference evidence="1" key="1">
    <citation type="submission" date="2013-03" db="EMBL/GenBank/DDBJ databases">
        <title>Immune-Related transcriptome of Coptotermes formosanus Shiraki workers: the defense mechanism.</title>
        <authorList>
            <person name="Hussain A."/>
            <person name="Li Y.F."/>
            <person name="Wen S.Y."/>
        </authorList>
    </citation>
    <scope>NUCLEOTIDE SEQUENCE</scope>
</reference>
<dbReference type="AlphaFoldDB" id="R4V4S5"/>
<sequence length="87" mass="9774">MCIFGITSPEARISISPFLMYKNELTIIAVNINPFSFPKALGWIDAMGSRYLDYGRLGIKTYTLSQHKEALEALKKGTIAKAMFKIK</sequence>
<organism evidence="1">
    <name type="scientific">Coptotermes formosanus</name>
    <name type="common">Formosan subterranean termite</name>
    <dbReference type="NCBI Taxonomy" id="36987"/>
    <lineage>
        <taxon>Eukaryota</taxon>
        <taxon>Metazoa</taxon>
        <taxon>Ecdysozoa</taxon>
        <taxon>Arthropoda</taxon>
        <taxon>Hexapoda</taxon>
        <taxon>Insecta</taxon>
        <taxon>Pterygota</taxon>
        <taxon>Neoptera</taxon>
        <taxon>Polyneoptera</taxon>
        <taxon>Dictyoptera</taxon>
        <taxon>Blattodea</taxon>
        <taxon>Blattoidea</taxon>
        <taxon>Termitoidae</taxon>
        <taxon>Rhinotermitidae</taxon>
        <taxon>Coptotermes</taxon>
    </lineage>
</organism>
<proteinExistence type="evidence at transcript level"/>
<protein>
    <submittedName>
        <fullName evidence="1">Sorbitol dehydrogenase-like protein</fullName>
    </submittedName>
</protein>